<dbReference type="Pfam" id="PF10509">
    <property type="entry name" value="GalKase_gal_bdg"/>
    <property type="match status" value="1"/>
</dbReference>
<proteinExistence type="inferred from homology"/>
<organism evidence="9 10">
    <name type="scientific">Lagenidium giganteum</name>
    <dbReference type="NCBI Taxonomy" id="4803"/>
    <lineage>
        <taxon>Eukaryota</taxon>
        <taxon>Sar</taxon>
        <taxon>Stramenopiles</taxon>
        <taxon>Oomycota</taxon>
        <taxon>Peronosporomycetes</taxon>
        <taxon>Pythiales</taxon>
        <taxon>Pythiaceae</taxon>
    </lineage>
</organism>
<evidence type="ECO:0008006" key="11">
    <source>
        <dbReference type="Google" id="ProtNLM"/>
    </source>
</evidence>
<name>A0AAV2Z0I7_9STRA</name>
<evidence type="ECO:0000313" key="9">
    <source>
        <dbReference type="EMBL" id="DAZ99326.1"/>
    </source>
</evidence>
<evidence type="ECO:0000256" key="3">
    <source>
        <dbReference type="ARBA" id="ARBA00022741"/>
    </source>
</evidence>
<reference evidence="9" key="1">
    <citation type="submission" date="2022-11" db="EMBL/GenBank/DDBJ databases">
        <authorList>
            <person name="Morgan W.R."/>
            <person name="Tartar A."/>
        </authorList>
    </citation>
    <scope>NUCLEOTIDE SEQUENCE</scope>
    <source>
        <strain evidence="9">ARSEF 373</strain>
    </source>
</reference>
<evidence type="ECO:0000256" key="4">
    <source>
        <dbReference type="ARBA" id="ARBA00022777"/>
    </source>
</evidence>
<evidence type="ECO:0000259" key="7">
    <source>
        <dbReference type="Pfam" id="PF08544"/>
    </source>
</evidence>
<dbReference type="EMBL" id="DAKRPA010000085">
    <property type="protein sequence ID" value="DAZ99326.1"/>
    <property type="molecule type" value="Genomic_DNA"/>
</dbReference>
<dbReference type="InterPro" id="IPR006204">
    <property type="entry name" value="GHMP_kinase_N_dom"/>
</dbReference>
<feature type="domain" description="GHMP kinase C-terminal" evidence="7">
    <location>
        <begin position="408"/>
        <end position="477"/>
    </location>
</feature>
<dbReference type="InterPro" id="IPR019741">
    <property type="entry name" value="Galactokinase_CS"/>
</dbReference>
<evidence type="ECO:0000259" key="8">
    <source>
        <dbReference type="Pfam" id="PF10509"/>
    </source>
</evidence>
<comment type="similarity">
    <text evidence="1">Belongs to the GHMP kinase family. GalK subfamily.</text>
</comment>
<dbReference type="PRINTS" id="PR00959">
    <property type="entry name" value="MEVGALKINASE"/>
</dbReference>
<dbReference type="InterPro" id="IPR013750">
    <property type="entry name" value="GHMP_kinase_C_dom"/>
</dbReference>
<accession>A0AAV2Z0I7</accession>
<sequence length="507" mass="55017">MGGDSNAFRPIAVNLRCLQQRADDAADASTTSATARIANVAQHFYNQYQRWPTALVRAPGRVNLIGEHIDYEGYGVLPMAITQDVCIAFAPKQADGSEKAGAFAVDLKNAKAAYHENVVTSTDISTPLKWSDYFLCGYKGMIDFREELRSCQFHLDAIVDGTIPPGCGLSSSSAFVVASALVTAFHLASDSLPGRAEVAELCRVSEHYIGTIGGGMDQAASCLSQAGYAQLINFHPLRTLAVKIPADLDVVFVVANSMVVSEKAVDAVTHFNKRVIECALAVKWIAKALQLPSWKELYKFADLQKAYGLQQGRPASLSEMQELARKHLPQDVYTSDELASGIAHPLSSLFEGISIAEAAKRVLEASSEFKLRQRALHVFGEAERVEQFEHVCHVSHSSDDPQATRQHLGRLMHDSHVSCRDLYECSCPDLDALVDAAMRAGAFGARLTGAGWGGCSIAMVRSADVDHFVAQLDERYYRPRGLSAKDAVFVSTPSAGADVYTVVEDRA</sequence>
<dbReference type="PANTHER" id="PTHR10457:SF7">
    <property type="entry name" value="GALACTOKINASE-RELATED"/>
    <property type="match status" value="1"/>
</dbReference>
<dbReference type="PROSITE" id="PS00106">
    <property type="entry name" value="GALACTOKINASE"/>
    <property type="match status" value="1"/>
</dbReference>
<dbReference type="InterPro" id="IPR006206">
    <property type="entry name" value="Mevalonate/galactokinase"/>
</dbReference>
<dbReference type="PRINTS" id="PR00473">
    <property type="entry name" value="GALCTOKINASE"/>
</dbReference>
<dbReference type="Gene3D" id="3.30.230.10">
    <property type="match status" value="1"/>
</dbReference>
<keyword evidence="2" id="KW-0808">Transferase</keyword>
<dbReference type="Pfam" id="PF08544">
    <property type="entry name" value="GHMP_kinases_C"/>
    <property type="match status" value="1"/>
</dbReference>
<gene>
    <name evidence="9" type="ORF">N0F65_005177</name>
</gene>
<dbReference type="GO" id="GO:0005829">
    <property type="term" value="C:cytosol"/>
    <property type="evidence" value="ECO:0007669"/>
    <property type="project" value="TreeGrafter"/>
</dbReference>
<comment type="caution">
    <text evidence="9">The sequence shown here is derived from an EMBL/GenBank/DDBJ whole genome shotgun (WGS) entry which is preliminary data.</text>
</comment>
<keyword evidence="3" id="KW-0547">Nucleotide-binding</keyword>
<evidence type="ECO:0000313" key="10">
    <source>
        <dbReference type="Proteomes" id="UP001146120"/>
    </source>
</evidence>
<dbReference type="PROSITE" id="PS00627">
    <property type="entry name" value="GHMP_KINASES_ATP"/>
    <property type="match status" value="1"/>
</dbReference>
<dbReference type="Gene3D" id="1.20.1440.340">
    <property type="match status" value="1"/>
</dbReference>
<dbReference type="GO" id="GO:0005524">
    <property type="term" value="F:ATP binding"/>
    <property type="evidence" value="ECO:0007669"/>
    <property type="project" value="UniProtKB-KW"/>
</dbReference>
<keyword evidence="4" id="KW-0418">Kinase</keyword>
<dbReference type="GO" id="GO:0004335">
    <property type="term" value="F:galactokinase activity"/>
    <property type="evidence" value="ECO:0007669"/>
    <property type="project" value="InterPro"/>
</dbReference>
<feature type="domain" description="GHMP kinase N-terminal" evidence="6">
    <location>
        <begin position="144"/>
        <end position="224"/>
    </location>
</feature>
<dbReference type="PANTHER" id="PTHR10457">
    <property type="entry name" value="MEVALONATE KINASE/GALACTOKINASE"/>
    <property type="match status" value="1"/>
</dbReference>
<evidence type="ECO:0000256" key="1">
    <source>
        <dbReference type="ARBA" id="ARBA00006566"/>
    </source>
</evidence>
<dbReference type="NCBIfam" id="TIGR00131">
    <property type="entry name" value="gal_kin"/>
    <property type="match status" value="1"/>
</dbReference>
<keyword evidence="10" id="KW-1185">Reference proteome</keyword>
<dbReference type="Pfam" id="PF00288">
    <property type="entry name" value="GHMP_kinases_N"/>
    <property type="match status" value="1"/>
</dbReference>
<evidence type="ECO:0000259" key="6">
    <source>
        <dbReference type="Pfam" id="PF00288"/>
    </source>
</evidence>
<dbReference type="Gene3D" id="3.30.70.3170">
    <property type="match status" value="1"/>
</dbReference>
<keyword evidence="5" id="KW-0067">ATP-binding</keyword>
<dbReference type="InterPro" id="IPR006203">
    <property type="entry name" value="GHMP_knse_ATP-bd_CS"/>
</dbReference>
<dbReference type="InterPro" id="IPR036554">
    <property type="entry name" value="GHMP_kinase_C_sf"/>
</dbReference>
<protein>
    <recommendedName>
        <fullName evidence="11">Galactokinase</fullName>
    </recommendedName>
</protein>
<reference evidence="9" key="2">
    <citation type="journal article" date="2023" name="Microbiol Resour">
        <title>Decontamination and Annotation of the Draft Genome Sequence of the Oomycete Lagenidium giganteum ARSEF 373.</title>
        <authorList>
            <person name="Morgan W.R."/>
            <person name="Tartar A."/>
        </authorList>
    </citation>
    <scope>NUCLEOTIDE SEQUENCE</scope>
    <source>
        <strain evidence="9">ARSEF 373</strain>
    </source>
</reference>
<evidence type="ECO:0000256" key="2">
    <source>
        <dbReference type="ARBA" id="ARBA00022679"/>
    </source>
</evidence>
<dbReference type="InterPro" id="IPR000705">
    <property type="entry name" value="Galactokinase"/>
</dbReference>
<feature type="domain" description="Galactokinase N-terminal" evidence="8">
    <location>
        <begin position="43"/>
        <end position="91"/>
    </location>
</feature>
<dbReference type="SUPFAM" id="SSF55060">
    <property type="entry name" value="GHMP Kinase, C-terminal domain"/>
    <property type="match status" value="1"/>
</dbReference>
<dbReference type="InterPro" id="IPR019539">
    <property type="entry name" value="GalKase_N"/>
</dbReference>
<dbReference type="SUPFAM" id="SSF54211">
    <property type="entry name" value="Ribosomal protein S5 domain 2-like"/>
    <property type="match status" value="1"/>
</dbReference>
<dbReference type="Proteomes" id="UP001146120">
    <property type="component" value="Unassembled WGS sequence"/>
</dbReference>
<dbReference type="GO" id="GO:0006012">
    <property type="term" value="P:galactose metabolic process"/>
    <property type="evidence" value="ECO:0007669"/>
    <property type="project" value="InterPro"/>
</dbReference>
<evidence type="ECO:0000256" key="5">
    <source>
        <dbReference type="ARBA" id="ARBA00022840"/>
    </source>
</evidence>
<dbReference type="AlphaFoldDB" id="A0AAV2Z0I7"/>
<dbReference type="InterPro" id="IPR014721">
    <property type="entry name" value="Ribsml_uS5_D2-typ_fold_subgr"/>
</dbReference>
<dbReference type="InterPro" id="IPR020568">
    <property type="entry name" value="Ribosomal_Su5_D2-typ_SF"/>
</dbReference>
<dbReference type="PIRSF" id="PIRSF000530">
    <property type="entry name" value="Galactokinase"/>
    <property type="match status" value="1"/>
</dbReference>